<evidence type="ECO:0000313" key="2">
    <source>
        <dbReference type="EMBL" id="ALG71306.1"/>
    </source>
</evidence>
<protein>
    <submittedName>
        <fullName evidence="2">Uncharacterized protein</fullName>
    </submittedName>
</protein>
<reference evidence="3" key="1">
    <citation type="submission" date="2015-08" db="EMBL/GenBank/DDBJ databases">
        <title>Complete Genome Sequence of Azospirillum thiophilum BV-S.</title>
        <authorList>
            <person name="Fomenkov A."/>
            <person name="Vincze T."/>
            <person name="Grabovich M."/>
            <person name="Dubinina G."/>
            <person name="Orlova M."/>
            <person name="Belousova E."/>
            <person name="Roberts R.J."/>
        </authorList>
    </citation>
    <scope>NUCLEOTIDE SEQUENCE [LARGE SCALE GENOMIC DNA]</scope>
    <source>
        <strain evidence="3">BV-S</strain>
    </source>
</reference>
<keyword evidence="3" id="KW-1185">Reference proteome</keyword>
<organism evidence="2 3">
    <name type="scientific">Azospirillum thiophilum</name>
    <dbReference type="NCBI Taxonomy" id="528244"/>
    <lineage>
        <taxon>Bacteria</taxon>
        <taxon>Pseudomonadati</taxon>
        <taxon>Pseudomonadota</taxon>
        <taxon>Alphaproteobacteria</taxon>
        <taxon>Rhodospirillales</taxon>
        <taxon>Azospirillaceae</taxon>
        <taxon>Azospirillum</taxon>
    </lineage>
</organism>
<feature type="compositionally biased region" description="Basic and acidic residues" evidence="1">
    <location>
        <begin position="42"/>
        <end position="52"/>
    </location>
</feature>
<proteinExistence type="predicted"/>
<dbReference type="KEGG" id="ati:AL072_10755"/>
<dbReference type="EMBL" id="CP012401">
    <property type="protein sequence ID" value="ALG71306.1"/>
    <property type="molecule type" value="Genomic_DNA"/>
</dbReference>
<dbReference type="Proteomes" id="UP000069935">
    <property type="component" value="Chromosome 1"/>
</dbReference>
<dbReference type="AlphaFoldDB" id="A0AAC9EXI1"/>
<gene>
    <name evidence="2" type="ORF">AL072_10755</name>
</gene>
<accession>A0AAC9EXI1</accession>
<name>A0AAC9EXI1_9PROT</name>
<sequence>MADRKPGDGHILSNEPDRDIADPLEAAKEVSETGKPITPDTESAKHIDRPAEKGPGGKGKAGKKS</sequence>
<evidence type="ECO:0000256" key="1">
    <source>
        <dbReference type="SAM" id="MobiDB-lite"/>
    </source>
</evidence>
<evidence type="ECO:0000313" key="3">
    <source>
        <dbReference type="Proteomes" id="UP000069935"/>
    </source>
</evidence>
<reference evidence="2 3" key="2">
    <citation type="journal article" date="2016" name="Genome Announc.">
        <title>Complete Genome Sequence of a Strain of Azospirillum thiophilum Isolated from a Sulfide Spring.</title>
        <authorList>
            <person name="Fomenkov A."/>
            <person name="Vincze T."/>
            <person name="Grabovich M."/>
            <person name="Anton B.P."/>
            <person name="Dubinina G."/>
            <person name="Orlova M."/>
            <person name="Belousova E."/>
            <person name="Roberts R.J."/>
        </authorList>
    </citation>
    <scope>NUCLEOTIDE SEQUENCE [LARGE SCALE GENOMIC DNA]</scope>
    <source>
        <strain evidence="2 3">BV-S</strain>
    </source>
</reference>
<feature type="region of interest" description="Disordered" evidence="1">
    <location>
        <begin position="1"/>
        <end position="65"/>
    </location>
</feature>
<dbReference type="RefSeq" id="WP_045580338.1">
    <property type="nucleotide sequence ID" value="NZ_CP012401.1"/>
</dbReference>
<feature type="compositionally biased region" description="Basic and acidic residues" evidence="1">
    <location>
        <begin position="15"/>
        <end position="32"/>
    </location>
</feature>